<keyword evidence="2" id="KW-1185">Reference proteome</keyword>
<dbReference type="KEGG" id="peh:Spb1_31750"/>
<dbReference type="Proteomes" id="UP000315349">
    <property type="component" value="Chromosome"/>
</dbReference>
<accession>A0A518GRR7</accession>
<evidence type="ECO:0000313" key="2">
    <source>
        <dbReference type="Proteomes" id="UP000315349"/>
    </source>
</evidence>
<proteinExistence type="predicted"/>
<organism evidence="1 2">
    <name type="scientific">Planctopirus ephydatiae</name>
    <dbReference type="NCBI Taxonomy" id="2528019"/>
    <lineage>
        <taxon>Bacteria</taxon>
        <taxon>Pseudomonadati</taxon>
        <taxon>Planctomycetota</taxon>
        <taxon>Planctomycetia</taxon>
        <taxon>Planctomycetales</taxon>
        <taxon>Planctomycetaceae</taxon>
        <taxon>Planctopirus</taxon>
    </lineage>
</organism>
<dbReference type="EMBL" id="CP036299">
    <property type="protein sequence ID" value="QDV31231.1"/>
    <property type="molecule type" value="Genomic_DNA"/>
</dbReference>
<name>A0A518GRR7_9PLAN</name>
<reference evidence="1 2" key="1">
    <citation type="submission" date="2019-02" db="EMBL/GenBank/DDBJ databases">
        <title>Deep-cultivation of Planctomycetes and their phenomic and genomic characterization uncovers novel biology.</title>
        <authorList>
            <person name="Wiegand S."/>
            <person name="Jogler M."/>
            <person name="Boedeker C."/>
            <person name="Pinto D."/>
            <person name="Vollmers J."/>
            <person name="Rivas-Marin E."/>
            <person name="Kohn T."/>
            <person name="Peeters S.H."/>
            <person name="Heuer A."/>
            <person name="Rast P."/>
            <person name="Oberbeckmann S."/>
            <person name="Bunk B."/>
            <person name="Jeske O."/>
            <person name="Meyerdierks A."/>
            <person name="Storesund J.E."/>
            <person name="Kallscheuer N."/>
            <person name="Luecker S."/>
            <person name="Lage O.M."/>
            <person name="Pohl T."/>
            <person name="Merkel B.J."/>
            <person name="Hornburger P."/>
            <person name="Mueller R.-W."/>
            <person name="Bruemmer F."/>
            <person name="Labrenz M."/>
            <person name="Spormann A.M."/>
            <person name="Op den Camp H."/>
            <person name="Overmann J."/>
            <person name="Amann R."/>
            <person name="Jetten M.S.M."/>
            <person name="Mascher T."/>
            <person name="Medema M.H."/>
            <person name="Devos D.P."/>
            <person name="Kaster A.-K."/>
            <person name="Ovreas L."/>
            <person name="Rohde M."/>
            <person name="Galperin M.Y."/>
            <person name="Jogler C."/>
        </authorList>
    </citation>
    <scope>NUCLEOTIDE SEQUENCE [LARGE SCALE GENOMIC DNA]</scope>
    <source>
        <strain evidence="1 2">Spb1</strain>
    </source>
</reference>
<evidence type="ECO:0000313" key="1">
    <source>
        <dbReference type="EMBL" id="QDV31231.1"/>
    </source>
</evidence>
<protein>
    <submittedName>
        <fullName evidence="1">Uncharacterized protein</fullName>
    </submittedName>
</protein>
<gene>
    <name evidence="1" type="ORF">Spb1_31750</name>
</gene>
<dbReference type="AlphaFoldDB" id="A0A518GRR7"/>
<sequence length="46" mass="5202">MKLVIIWGFSNRQQTNNRLFSLAQLDFKQPGSVSFTLTRQAAVVCS</sequence>